<feature type="domain" description="LysM" evidence="2">
    <location>
        <begin position="76"/>
        <end position="124"/>
    </location>
</feature>
<reference evidence="3" key="1">
    <citation type="journal article" date="2021" name="PeerJ">
        <title>Extensive microbial diversity within the chicken gut microbiome revealed by metagenomics and culture.</title>
        <authorList>
            <person name="Gilroy R."/>
            <person name="Ravi A."/>
            <person name="Getino M."/>
            <person name="Pursley I."/>
            <person name="Horton D.L."/>
            <person name="Alikhan N.F."/>
            <person name="Baker D."/>
            <person name="Gharbi K."/>
            <person name="Hall N."/>
            <person name="Watson M."/>
            <person name="Adriaenssens E.M."/>
            <person name="Foster-Nyarko E."/>
            <person name="Jarju S."/>
            <person name="Secka A."/>
            <person name="Antonio M."/>
            <person name="Oren A."/>
            <person name="Chaudhuri R.R."/>
            <person name="La Ragione R."/>
            <person name="Hildebrand F."/>
            <person name="Pallen M.J."/>
        </authorList>
    </citation>
    <scope>NUCLEOTIDE SEQUENCE</scope>
    <source>
        <strain evidence="3">ChiGjej5B5-22894</strain>
    </source>
</reference>
<keyword evidence="1" id="KW-1133">Transmembrane helix</keyword>
<evidence type="ECO:0000313" key="3">
    <source>
        <dbReference type="EMBL" id="HJG92689.1"/>
    </source>
</evidence>
<reference evidence="3" key="2">
    <citation type="submission" date="2021-09" db="EMBL/GenBank/DDBJ databases">
        <authorList>
            <person name="Gilroy R."/>
        </authorList>
    </citation>
    <scope>NUCLEOTIDE SEQUENCE</scope>
    <source>
        <strain evidence="3">ChiGjej5B5-22894</strain>
    </source>
</reference>
<evidence type="ECO:0000259" key="2">
    <source>
        <dbReference type="Pfam" id="PF01476"/>
    </source>
</evidence>
<dbReference type="EMBL" id="DYUE01000315">
    <property type="protein sequence ID" value="HJG92689.1"/>
    <property type="molecule type" value="Genomic_DNA"/>
</dbReference>
<dbReference type="AlphaFoldDB" id="A0A921MYK7"/>
<dbReference type="Gene3D" id="3.10.350.10">
    <property type="entry name" value="LysM domain"/>
    <property type="match status" value="1"/>
</dbReference>
<dbReference type="InterPro" id="IPR036779">
    <property type="entry name" value="LysM_dom_sf"/>
</dbReference>
<accession>A0A921MYK7</accession>
<feature type="transmembrane region" description="Helical" evidence="1">
    <location>
        <begin position="38"/>
        <end position="58"/>
    </location>
</feature>
<name>A0A921MYK7_9MICO</name>
<evidence type="ECO:0000313" key="4">
    <source>
        <dbReference type="Proteomes" id="UP000742460"/>
    </source>
</evidence>
<gene>
    <name evidence="3" type="ORF">K8V81_13305</name>
</gene>
<proteinExistence type="predicted"/>
<keyword evidence="1" id="KW-0812">Transmembrane</keyword>
<dbReference type="CDD" id="cd00118">
    <property type="entry name" value="LysM"/>
    <property type="match status" value="1"/>
</dbReference>
<protein>
    <submittedName>
        <fullName evidence="3">LysM peptidoglycan-binding domain-containing protein</fullName>
    </submittedName>
</protein>
<comment type="caution">
    <text evidence="3">The sequence shown here is derived from an EMBL/GenBank/DDBJ whole genome shotgun (WGS) entry which is preliminary data.</text>
</comment>
<dbReference type="Pfam" id="PF01476">
    <property type="entry name" value="LysM"/>
    <property type="match status" value="1"/>
</dbReference>
<sequence>MRTGTATVLAFPTQRAQREGAAPRARVRLELTRRGRRAVAGLAFVLGLLVAAVALLTLDLSSAFAVSEPEGPVSLTVESGDTLWGYAEQYAPEGMSEQEFVTEVRSLNHLPTARVTAGQEIELPVSEDAAR</sequence>
<keyword evidence="1" id="KW-0472">Membrane</keyword>
<evidence type="ECO:0000256" key="1">
    <source>
        <dbReference type="SAM" id="Phobius"/>
    </source>
</evidence>
<dbReference type="Proteomes" id="UP000742460">
    <property type="component" value="Unassembled WGS sequence"/>
</dbReference>
<organism evidence="3 4">
    <name type="scientific">Brachybacterium massiliense</name>
    <dbReference type="NCBI Taxonomy" id="1755098"/>
    <lineage>
        <taxon>Bacteria</taxon>
        <taxon>Bacillati</taxon>
        <taxon>Actinomycetota</taxon>
        <taxon>Actinomycetes</taxon>
        <taxon>Micrococcales</taxon>
        <taxon>Dermabacteraceae</taxon>
        <taxon>Brachybacterium</taxon>
    </lineage>
</organism>
<dbReference type="InterPro" id="IPR018392">
    <property type="entry name" value="LysM"/>
</dbReference>